<protein>
    <submittedName>
        <fullName evidence="3">Uncharacterized protein</fullName>
    </submittedName>
</protein>
<dbReference type="Proteomes" id="UP000008922">
    <property type="component" value="Chromosome"/>
</dbReference>
<dbReference type="AlphaFoldDB" id="E8N5B0"/>
<evidence type="ECO:0000256" key="2">
    <source>
        <dbReference type="SAM" id="Phobius"/>
    </source>
</evidence>
<dbReference type="KEGG" id="atm:ANT_15980"/>
<dbReference type="STRING" id="926569.ANT_15980"/>
<dbReference type="InParanoid" id="E8N5B0"/>
<dbReference type="RefSeq" id="WP_013560004.1">
    <property type="nucleotide sequence ID" value="NC_014960.1"/>
</dbReference>
<evidence type="ECO:0000313" key="4">
    <source>
        <dbReference type="Proteomes" id="UP000008922"/>
    </source>
</evidence>
<dbReference type="eggNOG" id="ENOG502ZFAN">
    <property type="taxonomic scope" value="Bacteria"/>
</dbReference>
<sequence>MEKISELLKRPLVIGIVAFLLGTIFGLVVLGWGVWPVQWVDASAKELREDLREDYLRMAIDSYTINKDINLAKQRLNELGDKAKETLDKIKKDNRSQDAGAIGEFDKILQGQLGPGTGSVSPESQATPLEGTQVSETQEPVAAVTPTEEKAAAGTRSNLTVVLGLLCLLTLVVGGILAYLFLFKGRGLRSSSDAGVTIPRSQRATSVGYEEEAGEAPLHTFNSYYHLGADLYDDSFSIDSVTGEFLGECGVGISETIGVGDPKKVTAFEVWVFDKNDIQTVTKVLMSQHAYNDPVISQRLASKGEVVLAEPGKHLTLETKTLILEARIVNMEYGKGALPENSYFEEFSLELNVYRKPSA</sequence>
<keyword evidence="2" id="KW-1133">Transmembrane helix</keyword>
<evidence type="ECO:0000256" key="1">
    <source>
        <dbReference type="SAM" id="MobiDB-lite"/>
    </source>
</evidence>
<organism evidence="3 4">
    <name type="scientific">Anaerolinea thermophila (strain DSM 14523 / JCM 11388 / NBRC 100420 / UNI-1)</name>
    <dbReference type="NCBI Taxonomy" id="926569"/>
    <lineage>
        <taxon>Bacteria</taxon>
        <taxon>Bacillati</taxon>
        <taxon>Chloroflexota</taxon>
        <taxon>Anaerolineae</taxon>
        <taxon>Anaerolineales</taxon>
        <taxon>Anaerolineaceae</taxon>
        <taxon>Anaerolinea</taxon>
    </lineage>
</organism>
<gene>
    <name evidence="3" type="ordered locus">ANT_15980</name>
</gene>
<name>E8N5B0_ANATU</name>
<feature type="transmembrane region" description="Helical" evidence="2">
    <location>
        <begin position="159"/>
        <end position="182"/>
    </location>
</feature>
<evidence type="ECO:0000313" key="3">
    <source>
        <dbReference type="EMBL" id="BAJ63624.1"/>
    </source>
</evidence>
<reference evidence="3 4" key="1">
    <citation type="submission" date="2010-12" db="EMBL/GenBank/DDBJ databases">
        <title>Whole genome sequence of Anaerolinea thermophila UNI-1.</title>
        <authorList>
            <person name="Narita-Yamada S."/>
            <person name="Kishi E."/>
            <person name="Watanabe Y."/>
            <person name="Takasaki K."/>
            <person name="Ankai A."/>
            <person name="Oguchi A."/>
            <person name="Fukui S."/>
            <person name="Takahashi M."/>
            <person name="Yashiro I."/>
            <person name="Hosoyama A."/>
            <person name="Sekiguchi Y."/>
            <person name="Hanada S."/>
            <person name="Fujita N."/>
        </authorList>
    </citation>
    <scope>NUCLEOTIDE SEQUENCE [LARGE SCALE GENOMIC DNA]</scope>
    <source>
        <strain evidence="4">DSM 14523 / JCM 11388 / NBRC 100420 / UNI-1</strain>
    </source>
</reference>
<keyword evidence="4" id="KW-1185">Reference proteome</keyword>
<keyword evidence="2" id="KW-0472">Membrane</keyword>
<proteinExistence type="predicted"/>
<dbReference type="OrthoDB" id="155911at2"/>
<feature type="transmembrane region" description="Helical" evidence="2">
    <location>
        <begin position="12"/>
        <end position="35"/>
    </location>
</feature>
<accession>E8N5B0</accession>
<keyword evidence="2" id="KW-0812">Transmembrane</keyword>
<feature type="compositionally biased region" description="Polar residues" evidence="1">
    <location>
        <begin position="118"/>
        <end position="138"/>
    </location>
</feature>
<dbReference type="EMBL" id="AP012029">
    <property type="protein sequence ID" value="BAJ63624.1"/>
    <property type="molecule type" value="Genomic_DNA"/>
</dbReference>
<feature type="region of interest" description="Disordered" evidence="1">
    <location>
        <begin position="115"/>
        <end position="138"/>
    </location>
</feature>
<dbReference type="HOGENOM" id="CLU_770837_0_0_0"/>